<name>A0A834ICZ4_RHYFE</name>
<comment type="caution">
    <text evidence="1">The sequence shown here is derived from an EMBL/GenBank/DDBJ whole genome shotgun (WGS) entry which is preliminary data.</text>
</comment>
<keyword evidence="2" id="KW-1185">Reference proteome</keyword>
<evidence type="ECO:0000313" key="2">
    <source>
        <dbReference type="Proteomes" id="UP000625711"/>
    </source>
</evidence>
<gene>
    <name evidence="1" type="ORF">GWI33_011272</name>
</gene>
<organism evidence="1 2">
    <name type="scientific">Rhynchophorus ferrugineus</name>
    <name type="common">Red palm weevil</name>
    <name type="synonym">Curculio ferrugineus</name>
    <dbReference type="NCBI Taxonomy" id="354439"/>
    <lineage>
        <taxon>Eukaryota</taxon>
        <taxon>Metazoa</taxon>
        <taxon>Ecdysozoa</taxon>
        <taxon>Arthropoda</taxon>
        <taxon>Hexapoda</taxon>
        <taxon>Insecta</taxon>
        <taxon>Pterygota</taxon>
        <taxon>Neoptera</taxon>
        <taxon>Endopterygota</taxon>
        <taxon>Coleoptera</taxon>
        <taxon>Polyphaga</taxon>
        <taxon>Cucujiformia</taxon>
        <taxon>Curculionidae</taxon>
        <taxon>Dryophthorinae</taxon>
        <taxon>Rhynchophorus</taxon>
    </lineage>
</organism>
<protein>
    <submittedName>
        <fullName evidence="1">Uncharacterized protein</fullName>
    </submittedName>
</protein>
<dbReference type="Proteomes" id="UP000625711">
    <property type="component" value="Unassembled WGS sequence"/>
</dbReference>
<dbReference type="EMBL" id="JAACXV010009120">
    <property type="protein sequence ID" value="KAF7275785.1"/>
    <property type="molecule type" value="Genomic_DNA"/>
</dbReference>
<dbReference type="AlphaFoldDB" id="A0A834ICZ4"/>
<sequence length="96" mass="10542">MAQTQLFVAFSRNQWSNRAGPGACIVGEAQKKRKTAVVCVERALDDCGMALKGLSLVDSLVWVLTTTTTVPLTVKPAVLRFDSYQRFFGCVLLSLF</sequence>
<proteinExistence type="predicted"/>
<reference evidence="1" key="1">
    <citation type="submission" date="2020-08" db="EMBL/GenBank/DDBJ databases">
        <title>Genome sequencing and assembly of the red palm weevil Rhynchophorus ferrugineus.</title>
        <authorList>
            <person name="Dias G.B."/>
            <person name="Bergman C.M."/>
            <person name="Manee M."/>
        </authorList>
    </citation>
    <scope>NUCLEOTIDE SEQUENCE</scope>
    <source>
        <strain evidence="1">AA-2017</strain>
        <tissue evidence="1">Whole larva</tissue>
    </source>
</reference>
<accession>A0A834ICZ4</accession>
<evidence type="ECO:0000313" key="1">
    <source>
        <dbReference type="EMBL" id="KAF7275785.1"/>
    </source>
</evidence>